<sequence length="54" mass="6203">MKKEEGVKEGIKERKTVLHENPRRAAVSLMLEPPHLAPSIWHSQSRLDHTSCPF</sequence>
<evidence type="ECO:0000313" key="1">
    <source>
        <dbReference type="EMBL" id="KAG5840150.1"/>
    </source>
</evidence>
<comment type="caution">
    <text evidence="1">The sequence shown here is derived from an EMBL/GenBank/DDBJ whole genome shotgun (WGS) entry which is preliminary data.</text>
</comment>
<dbReference type="AlphaFoldDB" id="A0A9D3RRI0"/>
<dbReference type="Proteomes" id="UP001044222">
    <property type="component" value="Chromosome 11"/>
</dbReference>
<dbReference type="EMBL" id="JAFIRN010000011">
    <property type="protein sequence ID" value="KAG5840150.1"/>
    <property type="molecule type" value="Genomic_DNA"/>
</dbReference>
<accession>A0A9D3RRI0</accession>
<evidence type="ECO:0000313" key="2">
    <source>
        <dbReference type="Proteomes" id="UP001044222"/>
    </source>
</evidence>
<keyword evidence="2" id="KW-1185">Reference proteome</keyword>
<gene>
    <name evidence="1" type="ORF">ANANG_G00214890</name>
</gene>
<proteinExistence type="predicted"/>
<protein>
    <submittedName>
        <fullName evidence="1">Uncharacterized protein</fullName>
    </submittedName>
</protein>
<name>A0A9D3RRI0_ANGAN</name>
<organism evidence="1 2">
    <name type="scientific">Anguilla anguilla</name>
    <name type="common">European freshwater eel</name>
    <name type="synonym">Muraena anguilla</name>
    <dbReference type="NCBI Taxonomy" id="7936"/>
    <lineage>
        <taxon>Eukaryota</taxon>
        <taxon>Metazoa</taxon>
        <taxon>Chordata</taxon>
        <taxon>Craniata</taxon>
        <taxon>Vertebrata</taxon>
        <taxon>Euteleostomi</taxon>
        <taxon>Actinopterygii</taxon>
        <taxon>Neopterygii</taxon>
        <taxon>Teleostei</taxon>
        <taxon>Anguilliformes</taxon>
        <taxon>Anguillidae</taxon>
        <taxon>Anguilla</taxon>
    </lineage>
</organism>
<reference evidence="1" key="1">
    <citation type="submission" date="2021-01" db="EMBL/GenBank/DDBJ databases">
        <title>A chromosome-scale assembly of European eel, Anguilla anguilla.</title>
        <authorList>
            <person name="Henkel C."/>
            <person name="Jong-Raadsen S.A."/>
            <person name="Dufour S."/>
            <person name="Weltzien F.-A."/>
            <person name="Palstra A.P."/>
            <person name="Pelster B."/>
            <person name="Spaink H.P."/>
            <person name="Van Den Thillart G.E."/>
            <person name="Jansen H."/>
            <person name="Zahm M."/>
            <person name="Klopp C."/>
            <person name="Cedric C."/>
            <person name="Louis A."/>
            <person name="Berthelot C."/>
            <person name="Parey E."/>
            <person name="Roest Crollius H."/>
            <person name="Montfort J."/>
            <person name="Robinson-Rechavi M."/>
            <person name="Bucao C."/>
            <person name="Bouchez O."/>
            <person name="Gislard M."/>
            <person name="Lluch J."/>
            <person name="Milhes M."/>
            <person name="Lampietro C."/>
            <person name="Lopez Roques C."/>
            <person name="Donnadieu C."/>
            <person name="Braasch I."/>
            <person name="Desvignes T."/>
            <person name="Postlethwait J."/>
            <person name="Bobe J."/>
            <person name="Guiguen Y."/>
            <person name="Dirks R."/>
        </authorList>
    </citation>
    <scope>NUCLEOTIDE SEQUENCE</scope>
    <source>
        <strain evidence="1">Tag_6206</strain>
        <tissue evidence="1">Liver</tissue>
    </source>
</reference>